<organism evidence="9 10">
    <name type="scientific">Anopheles albimanus</name>
    <name type="common">New world malaria mosquito</name>
    <dbReference type="NCBI Taxonomy" id="7167"/>
    <lineage>
        <taxon>Eukaryota</taxon>
        <taxon>Metazoa</taxon>
        <taxon>Ecdysozoa</taxon>
        <taxon>Arthropoda</taxon>
        <taxon>Hexapoda</taxon>
        <taxon>Insecta</taxon>
        <taxon>Pterygota</taxon>
        <taxon>Neoptera</taxon>
        <taxon>Endopterygota</taxon>
        <taxon>Diptera</taxon>
        <taxon>Nematocera</taxon>
        <taxon>Culicoidea</taxon>
        <taxon>Culicidae</taxon>
        <taxon>Anophelinae</taxon>
        <taxon>Anopheles</taxon>
    </lineage>
</organism>
<dbReference type="Pfam" id="PF00089">
    <property type="entry name" value="Trypsin"/>
    <property type="match status" value="2"/>
</dbReference>
<keyword evidence="3" id="KW-0677">Repeat</keyword>
<dbReference type="InterPro" id="IPR033116">
    <property type="entry name" value="TRYPSIN_SER"/>
</dbReference>
<evidence type="ECO:0000256" key="5">
    <source>
        <dbReference type="ARBA" id="ARBA00023242"/>
    </source>
</evidence>
<dbReference type="InterPro" id="IPR012492">
    <property type="entry name" value="RED_C"/>
</dbReference>
<feature type="region of interest" description="Disordered" evidence="7">
    <location>
        <begin position="667"/>
        <end position="688"/>
    </location>
</feature>
<dbReference type="VEuPathDB" id="VectorBase:AALB007502"/>
<dbReference type="SMART" id="SM00020">
    <property type="entry name" value="Tryp_SPc"/>
    <property type="match status" value="2"/>
</dbReference>
<evidence type="ECO:0000256" key="6">
    <source>
        <dbReference type="ARBA" id="ARBA00024195"/>
    </source>
</evidence>
<dbReference type="Pfam" id="PF07808">
    <property type="entry name" value="RED_N"/>
    <property type="match status" value="1"/>
</dbReference>
<dbReference type="STRING" id="7167.A0A182FLU3"/>
<reference evidence="9" key="2">
    <citation type="submission" date="2022-08" db="UniProtKB">
        <authorList>
            <consortium name="EnsemblMetazoa"/>
        </authorList>
    </citation>
    <scope>IDENTIFICATION</scope>
    <source>
        <strain evidence="9">STECLA/ALBI9_A</strain>
    </source>
</reference>
<dbReference type="Pfam" id="PF07807">
    <property type="entry name" value="RED_C"/>
    <property type="match status" value="1"/>
</dbReference>
<comment type="subcellular location">
    <subcellularLocation>
        <location evidence="1">Nucleus</location>
    </subcellularLocation>
</comment>
<evidence type="ECO:0000256" key="1">
    <source>
        <dbReference type="ARBA" id="ARBA00004123"/>
    </source>
</evidence>
<keyword evidence="5" id="KW-0539">Nucleus</keyword>
<keyword evidence="4" id="KW-1015">Disulfide bond</keyword>
<dbReference type="FunFam" id="2.40.10.10:FF:000068">
    <property type="entry name" value="transmembrane protease serine 2"/>
    <property type="match status" value="1"/>
</dbReference>
<dbReference type="InterPro" id="IPR039896">
    <property type="entry name" value="Red-like"/>
</dbReference>
<comment type="similarity">
    <text evidence="6">Belongs to the peptidase S1 family. CLIP subfamily.</text>
</comment>
<dbReference type="VEuPathDB" id="VectorBase:AALB20_037778"/>
<dbReference type="SUPFAM" id="SSF50494">
    <property type="entry name" value="Trypsin-like serine proteases"/>
    <property type="match status" value="2"/>
</dbReference>
<evidence type="ECO:0000313" key="9">
    <source>
        <dbReference type="EnsemblMetazoa" id="AALB007502-PA"/>
    </source>
</evidence>
<feature type="compositionally biased region" description="Polar residues" evidence="7">
    <location>
        <begin position="678"/>
        <end position="688"/>
    </location>
</feature>
<reference evidence="9 10" key="1">
    <citation type="journal article" date="2017" name="G3 (Bethesda)">
        <title>The Physical Genome Mapping of Anopheles albimanus Corrected Scaffold Misassemblies and Identified Interarm Rearrangements in Genus Anopheles.</title>
        <authorList>
            <person name="Artemov G.N."/>
            <person name="Peery A.N."/>
            <person name="Jiang X."/>
            <person name="Tu Z."/>
            <person name="Stegniy V.N."/>
            <person name="Sharakhova M.V."/>
            <person name="Sharakhov I.V."/>
        </authorList>
    </citation>
    <scope>NUCLEOTIDE SEQUENCE [LARGE SCALE GENOMIC DNA]</scope>
    <source>
        <strain evidence="9 10">ALBI9_A</strain>
    </source>
</reference>
<proteinExistence type="inferred from homology"/>
<protein>
    <recommendedName>
        <fullName evidence="8">Peptidase S1 domain-containing protein</fullName>
    </recommendedName>
</protein>
<dbReference type="PROSITE" id="PS00135">
    <property type="entry name" value="TRYPSIN_SER"/>
    <property type="match status" value="1"/>
</dbReference>
<dbReference type="InterPro" id="IPR043504">
    <property type="entry name" value="Peptidase_S1_PA_chymotrypsin"/>
</dbReference>
<evidence type="ECO:0000256" key="2">
    <source>
        <dbReference type="ARBA" id="ARBA00006660"/>
    </source>
</evidence>
<dbReference type="Gene3D" id="2.40.10.10">
    <property type="entry name" value="Trypsin-like serine proteases"/>
    <property type="match status" value="2"/>
</dbReference>
<evidence type="ECO:0000259" key="8">
    <source>
        <dbReference type="PROSITE" id="PS50240"/>
    </source>
</evidence>
<dbReference type="GO" id="GO:0005634">
    <property type="term" value="C:nucleus"/>
    <property type="evidence" value="ECO:0007669"/>
    <property type="project" value="UniProtKB-SubCell"/>
</dbReference>
<dbReference type="VEuPathDB" id="VectorBase:AALB20_031475"/>
<dbReference type="VEuPathDB" id="VectorBase:AALB20_027820"/>
<dbReference type="InterPro" id="IPR012916">
    <property type="entry name" value="RED_N"/>
</dbReference>
<dbReference type="EnsemblMetazoa" id="AALB007502-RA">
    <property type="protein sequence ID" value="AALB007502-PA"/>
    <property type="gene ID" value="AALB007502"/>
</dbReference>
<accession>A0A182FLU3</accession>
<feature type="region of interest" description="Disordered" evidence="7">
    <location>
        <begin position="880"/>
        <end position="913"/>
    </location>
</feature>
<dbReference type="InterPro" id="IPR001254">
    <property type="entry name" value="Trypsin_dom"/>
</dbReference>
<feature type="compositionally biased region" description="Low complexity" evidence="7">
    <location>
        <begin position="606"/>
        <end position="631"/>
    </location>
</feature>
<dbReference type="AlphaFoldDB" id="A0A182FLU3"/>
<evidence type="ECO:0000256" key="3">
    <source>
        <dbReference type="ARBA" id="ARBA00022737"/>
    </source>
</evidence>
<comment type="similarity">
    <text evidence="2">Belongs to the RED family.</text>
</comment>
<dbReference type="InterPro" id="IPR001314">
    <property type="entry name" value="Peptidase_S1A"/>
</dbReference>
<dbReference type="InterPro" id="IPR009003">
    <property type="entry name" value="Peptidase_S1_PA"/>
</dbReference>
<evidence type="ECO:0000256" key="4">
    <source>
        <dbReference type="ARBA" id="ARBA00023157"/>
    </source>
</evidence>
<dbReference type="GO" id="GO:0004252">
    <property type="term" value="F:serine-type endopeptidase activity"/>
    <property type="evidence" value="ECO:0007669"/>
    <property type="project" value="InterPro"/>
</dbReference>
<keyword evidence="10" id="KW-1185">Reference proteome</keyword>
<dbReference type="PRINTS" id="PR00722">
    <property type="entry name" value="CHYMOTRYPSIN"/>
</dbReference>
<evidence type="ECO:0000313" key="10">
    <source>
        <dbReference type="Proteomes" id="UP000069272"/>
    </source>
</evidence>
<evidence type="ECO:0000256" key="7">
    <source>
        <dbReference type="SAM" id="MobiDB-lite"/>
    </source>
</evidence>
<dbReference type="PROSITE" id="PS50240">
    <property type="entry name" value="TRYPSIN_DOM"/>
    <property type="match status" value="2"/>
</dbReference>
<dbReference type="InterPro" id="IPR018114">
    <property type="entry name" value="TRYPSIN_HIS"/>
</dbReference>
<feature type="domain" description="Peptidase S1" evidence="8">
    <location>
        <begin position="324"/>
        <end position="554"/>
    </location>
</feature>
<dbReference type="CDD" id="cd00190">
    <property type="entry name" value="Tryp_SPc"/>
    <property type="match status" value="2"/>
</dbReference>
<dbReference type="PANTHER" id="PTHR12765">
    <property type="entry name" value="RED PROTEIN IK FACTOR CYTOKINE IK"/>
    <property type="match status" value="1"/>
</dbReference>
<feature type="region of interest" description="Disordered" evidence="7">
    <location>
        <begin position="1044"/>
        <end position="1064"/>
    </location>
</feature>
<dbReference type="PROSITE" id="PS00134">
    <property type="entry name" value="TRYPSIN_HIS"/>
    <property type="match status" value="1"/>
</dbReference>
<feature type="region of interest" description="Disordered" evidence="7">
    <location>
        <begin position="555"/>
        <end position="650"/>
    </location>
</feature>
<dbReference type="Proteomes" id="UP000069272">
    <property type="component" value="Chromosome 3R"/>
</dbReference>
<name>A0A182FLU3_ANOAL</name>
<feature type="domain" description="Peptidase S1" evidence="8">
    <location>
        <begin position="45"/>
        <end position="279"/>
    </location>
</feature>
<dbReference type="GO" id="GO:0006508">
    <property type="term" value="P:proteolysis"/>
    <property type="evidence" value="ECO:0007669"/>
    <property type="project" value="InterPro"/>
</dbReference>
<sequence length="1094" mass="120413">MAPSAAGFISRCLRQTRDIFPLPRHRLTMAMKMGSSRKPSQLAKIVNGQTAQEGQFPWQVSIRAALGRSVTVCGGSLIDAQWVLTAAHCAHDYNVFQIGLGSIHLNMARLTMLAVVKHVHPEFDPSKLTNDVALIRLPSGVPYSLEIYPVQLPLSIAADDTFVGRRVIVSGFGRTSDAIQSISTELKYESLRIISNAQCAIVYGSSIIRNTTLCAVGWDRSNQNVCQGDSGGPMVIQQANGWVQIGIVSFVSSRGCSTGDPSGYIRTVNYLDWIARTTALRSLASVLIQVDPAATMQLSAGLVLLIAVVCATASENGQNRNPRIVNGINAQPTPYNAYVLYLNSANAGFFGGGSLISDRHVLTAAQNIQGFSRWEIGLGSTVFGQLIKQVSTQAISHPSFNSPNRANDIGIVVLPSPVIFSAAIAPIALPPLPTLNRPMPMENEEGMVVGFGFITANDQAPSSFLKAAYQRVIGDNRCSGTYQIQLPNHFCAEDTAQRGNVCNGDLGAGFTILDRRVETLAGIASLITASCDSLTPTGYTRVSVYRQWIRDTTGPKFNRRSRMHSDEPETPATQRLTNDDFRKLLMTPRVPAGAGHTVGSIRDAMSSKSSASAVPQSGSSVSASSSTIKTPSSERNEARRKKKNFYAQLKKQEDNKLAELAEKYRDRARERRDGANPDYQNLDSSSTTSAYRAVAPDAKSGLDAAERRRQQIQESKFLGGDMEHTHLVKGLDYALLQKVRSEIVAKEQEQEEEMEKLVDIEATAALPSSGQRPATVSLLTEKDLVTSEEIEFHTVLGSNIFRFLEKQRSRVIERNEMFAPGRMAYHIELEDENVDTDIPTTVIRSKAEVPLDVCDTQTLTINDIVINKLAQILSYLRQGGRGKKNKRRDKDKPLFKIPGESGGKEVDESIYGDIGDYRPSRRYEDVATSSKLEGKHNYFGKGDSENTVDHEASISAIPPPPKLSTQLITKLTAEPEGYAECYPGLQEMNDAIDDSDDEVDYTKMDLGNKKGPIGRWDFDTQEEYSEYMSSKEALPKAAFQYGVKMQDGRKTRKHKTEKNEKAELDREWQQIQNIIQKRKAKTGNDDAEIKKSKY</sequence>